<dbReference type="eggNOG" id="COG0296">
    <property type="taxonomic scope" value="Bacteria"/>
</dbReference>
<dbReference type="Proteomes" id="UP000010880">
    <property type="component" value="Chromosome"/>
</dbReference>
<comment type="similarity">
    <text evidence="4 10">Belongs to the glycosyl hydrolase 13 family. GlgB subfamily.</text>
</comment>
<dbReference type="HAMAP" id="MF_00685">
    <property type="entry name" value="GlgB"/>
    <property type="match status" value="1"/>
</dbReference>
<sequence length="739" mass="86769">MISDQNKINKLITGNCKDPFEILGIHRLNKEQVIIRIFRPKVKKAFIISDILENDIKLNKINKEGFFEKVINKSKLFNYKLKLENEQGEKWITKDPYSFLPIISEYDLHLFNEGNHHQIYEKMGAHITTKKGVSGTHFSVWAPEAKRVSVVGDFNNWDGRVHQMRMLGASGVWEIFIPNITEGELYQFEIKTKSDRVLMKSDPYAFYSELRPAKASIIYEINNKHEWKDDKWMKERKEKEWLKEPISIYEVNLSSWAKVPEEKNRFLTYRELADQLVNYIKQNNYTHVELMPLAEHPLDESWGYQITGYFSATSRFGKPEDLMYLIDQFHQHNIGVILDWVPGHFPKDAHGLGRFDGSALYEHLDPLLGEHLKWGTYIFNHGRNEVKNFLISNALFWLDKFHIDGLRVDAVSSMIYLDHGRQHWRTNAYGGTENLAAIEFLKYFNSITHKYYPGILTIAEEATSRPGITSPTYSDGLGFSMKWNMGWMHDSLEYIEAESTHRKYHHNNLTFSLTYAFNENYLLSLSHDEVVHLKKSMLEKMPGDKWQKFANLRLFYSYMYAHPGKKLLFMGGEFGQWSEWNATESLDWHLLNYKPHQKLLKFVRDLNAIYQQNNALWEVDFDPQGFEWLDCNNHQKSIFSFIRKNKKENEIIVCVFNFRPVVRENYKLGVPQAGTYNEILNTDSKIYGGQNIGNLGKLKSEPIECYQRKESINITLPPLSGLYFKYQSQKEKKDGLKTR</sequence>
<reference evidence="14" key="1">
    <citation type="submission" date="2012-02" db="EMBL/GenBank/DDBJ databases">
        <title>The complete genome of Halobacteroides halobius DSM 5150.</title>
        <authorList>
            <person name="Lucas S."/>
            <person name="Copeland A."/>
            <person name="Lapidus A."/>
            <person name="Glavina del Rio T."/>
            <person name="Dalin E."/>
            <person name="Tice H."/>
            <person name="Bruce D."/>
            <person name="Goodwin L."/>
            <person name="Pitluck S."/>
            <person name="Peters L."/>
            <person name="Mikhailova N."/>
            <person name="Gu W."/>
            <person name="Kyrpides N."/>
            <person name="Mavromatis K."/>
            <person name="Ivanova N."/>
            <person name="Brettin T."/>
            <person name="Detter J.C."/>
            <person name="Han C."/>
            <person name="Larimer F."/>
            <person name="Land M."/>
            <person name="Hauser L."/>
            <person name="Markowitz V."/>
            <person name="Cheng J.-F."/>
            <person name="Hugenholtz P."/>
            <person name="Woyke T."/>
            <person name="Wu D."/>
            <person name="Tindall B."/>
            <person name="Pomrenke H."/>
            <person name="Brambilla E."/>
            <person name="Klenk H.-P."/>
            <person name="Eisen J.A."/>
        </authorList>
    </citation>
    <scope>NUCLEOTIDE SEQUENCE [LARGE SCALE GENOMIC DNA]</scope>
    <source>
        <strain evidence="14">ATCC 35273 / DSM 5150 / MD-1</strain>
    </source>
</reference>
<dbReference type="AlphaFoldDB" id="L0K885"/>
<dbReference type="NCBIfam" id="TIGR01515">
    <property type="entry name" value="branching_enzym"/>
    <property type="match status" value="1"/>
</dbReference>
<dbReference type="UniPathway" id="UPA00164"/>
<dbReference type="HOGENOM" id="CLU_004245_3_2_9"/>
<dbReference type="InterPro" id="IPR013780">
    <property type="entry name" value="Glyco_hydro_b"/>
</dbReference>
<dbReference type="EMBL" id="CP003359">
    <property type="protein sequence ID" value="AGB41236.1"/>
    <property type="molecule type" value="Genomic_DNA"/>
</dbReference>
<dbReference type="PIRSF" id="PIRSF000463">
    <property type="entry name" value="GlgB"/>
    <property type="match status" value="1"/>
</dbReference>
<dbReference type="Pfam" id="PF02922">
    <property type="entry name" value="CBM_48"/>
    <property type="match status" value="1"/>
</dbReference>
<feature type="active site" description="Nucleophile" evidence="10 11">
    <location>
        <position position="409"/>
    </location>
</feature>
<dbReference type="InterPro" id="IPR004193">
    <property type="entry name" value="Glyco_hydro_13_N"/>
</dbReference>
<dbReference type="Gene3D" id="2.60.40.1180">
    <property type="entry name" value="Golgi alpha-mannosidase II"/>
    <property type="match status" value="1"/>
</dbReference>
<dbReference type="InterPro" id="IPR006047">
    <property type="entry name" value="GH13_cat_dom"/>
</dbReference>
<organism evidence="13 14">
    <name type="scientific">Halobacteroides halobius (strain ATCC 35273 / DSM 5150 / MD-1)</name>
    <dbReference type="NCBI Taxonomy" id="748449"/>
    <lineage>
        <taxon>Bacteria</taxon>
        <taxon>Bacillati</taxon>
        <taxon>Bacillota</taxon>
        <taxon>Clostridia</taxon>
        <taxon>Halanaerobiales</taxon>
        <taxon>Halobacteroidaceae</taxon>
        <taxon>Halobacteroides</taxon>
    </lineage>
</organism>
<protein>
    <recommendedName>
        <fullName evidence="10">1,4-alpha-glucan branching enzyme GlgB</fullName>
        <ecNumber evidence="10">2.4.1.18</ecNumber>
    </recommendedName>
    <alternativeName>
        <fullName evidence="10">1,4-alpha-D-glucan:1,4-alpha-D-glucan 6-glucosyl-transferase</fullName>
    </alternativeName>
    <alternativeName>
        <fullName evidence="10">Alpha-(1-&gt;4)-glucan branching enzyme</fullName>
    </alternativeName>
    <alternativeName>
        <fullName evidence="10">Glycogen branching enzyme</fullName>
        <shortName evidence="10">BE</shortName>
    </alternativeName>
</protein>
<dbReference type="Gene3D" id="3.20.20.80">
    <property type="entry name" value="Glycosidases"/>
    <property type="match status" value="1"/>
</dbReference>
<dbReference type="Pfam" id="PF22019">
    <property type="entry name" value="GlgB_N"/>
    <property type="match status" value="1"/>
</dbReference>
<dbReference type="PANTHER" id="PTHR43651:SF3">
    <property type="entry name" value="1,4-ALPHA-GLUCAN-BRANCHING ENZYME"/>
    <property type="match status" value="1"/>
</dbReference>
<dbReference type="GO" id="GO:0043169">
    <property type="term" value="F:cation binding"/>
    <property type="evidence" value="ECO:0007669"/>
    <property type="project" value="InterPro"/>
</dbReference>
<dbReference type="GO" id="GO:0004553">
    <property type="term" value="F:hydrolase activity, hydrolyzing O-glycosyl compounds"/>
    <property type="evidence" value="ECO:0007669"/>
    <property type="project" value="InterPro"/>
</dbReference>
<dbReference type="InterPro" id="IPR014756">
    <property type="entry name" value="Ig_E-set"/>
</dbReference>
<evidence type="ECO:0000313" key="14">
    <source>
        <dbReference type="Proteomes" id="UP000010880"/>
    </source>
</evidence>
<evidence type="ECO:0000256" key="11">
    <source>
        <dbReference type="PIRSR" id="PIRSR000463-1"/>
    </source>
</evidence>
<dbReference type="InterPro" id="IPR017853">
    <property type="entry name" value="GH"/>
</dbReference>
<dbReference type="STRING" id="748449.Halha_1290"/>
<dbReference type="InterPro" id="IPR013783">
    <property type="entry name" value="Ig-like_fold"/>
</dbReference>
<keyword evidence="14" id="KW-1185">Reference proteome</keyword>
<evidence type="ECO:0000256" key="1">
    <source>
        <dbReference type="ARBA" id="ARBA00000826"/>
    </source>
</evidence>
<keyword evidence="9 10" id="KW-0119">Carbohydrate metabolism</keyword>
<dbReference type="CDD" id="cd02855">
    <property type="entry name" value="E_set_GBE_prok_N"/>
    <property type="match status" value="1"/>
</dbReference>
<dbReference type="SUPFAM" id="SSF51011">
    <property type="entry name" value="Glycosyl hydrolase domain"/>
    <property type="match status" value="1"/>
</dbReference>
<dbReference type="SMART" id="SM00642">
    <property type="entry name" value="Aamy"/>
    <property type="match status" value="1"/>
</dbReference>
<dbReference type="PATRIC" id="fig|748449.3.peg.1248"/>
<dbReference type="NCBIfam" id="NF008967">
    <property type="entry name" value="PRK12313.1"/>
    <property type="match status" value="1"/>
</dbReference>
<accession>L0K885</accession>
<dbReference type="NCBIfam" id="NF003811">
    <property type="entry name" value="PRK05402.1"/>
    <property type="match status" value="1"/>
</dbReference>
<dbReference type="RefSeq" id="WP_015326958.1">
    <property type="nucleotide sequence ID" value="NC_019978.1"/>
</dbReference>
<dbReference type="KEGG" id="hhl:Halha_1290"/>
<dbReference type="Gene3D" id="2.60.40.10">
    <property type="entry name" value="Immunoglobulins"/>
    <property type="match status" value="2"/>
</dbReference>
<evidence type="ECO:0000256" key="2">
    <source>
        <dbReference type="ARBA" id="ARBA00002953"/>
    </source>
</evidence>
<dbReference type="FunFam" id="2.60.40.1180:FF:000002">
    <property type="entry name" value="1,4-alpha-glucan branching enzyme GlgB"/>
    <property type="match status" value="1"/>
</dbReference>
<dbReference type="OrthoDB" id="9800174at2"/>
<evidence type="ECO:0000313" key="13">
    <source>
        <dbReference type="EMBL" id="AGB41236.1"/>
    </source>
</evidence>
<comment type="pathway">
    <text evidence="3 10">Glycan biosynthesis; glycogen biosynthesis.</text>
</comment>
<evidence type="ECO:0000256" key="10">
    <source>
        <dbReference type="HAMAP-Rule" id="MF_00685"/>
    </source>
</evidence>
<dbReference type="InterPro" id="IPR037439">
    <property type="entry name" value="Branching_enzy"/>
</dbReference>
<evidence type="ECO:0000256" key="8">
    <source>
        <dbReference type="ARBA" id="ARBA00023056"/>
    </source>
</evidence>
<dbReference type="InterPro" id="IPR044143">
    <property type="entry name" value="GlgB_N_E_set_prok"/>
</dbReference>
<dbReference type="GO" id="GO:0005978">
    <property type="term" value="P:glycogen biosynthetic process"/>
    <property type="evidence" value="ECO:0007669"/>
    <property type="project" value="UniProtKB-UniRule"/>
</dbReference>
<dbReference type="CDD" id="cd11322">
    <property type="entry name" value="AmyAc_Glg_BE"/>
    <property type="match status" value="1"/>
</dbReference>
<dbReference type="GO" id="GO:0005829">
    <property type="term" value="C:cytosol"/>
    <property type="evidence" value="ECO:0007669"/>
    <property type="project" value="TreeGrafter"/>
</dbReference>
<keyword evidence="5 10" id="KW-0321">Glycogen metabolism</keyword>
<evidence type="ECO:0000256" key="7">
    <source>
        <dbReference type="ARBA" id="ARBA00022679"/>
    </source>
</evidence>
<evidence type="ECO:0000256" key="6">
    <source>
        <dbReference type="ARBA" id="ARBA00022676"/>
    </source>
</evidence>
<evidence type="ECO:0000259" key="12">
    <source>
        <dbReference type="SMART" id="SM00642"/>
    </source>
</evidence>
<dbReference type="SUPFAM" id="SSF51445">
    <property type="entry name" value="(Trans)glycosidases"/>
    <property type="match status" value="1"/>
</dbReference>
<dbReference type="FunFam" id="3.20.20.80:FF:000003">
    <property type="entry name" value="1,4-alpha-glucan branching enzyme GlgB"/>
    <property type="match status" value="1"/>
</dbReference>
<dbReference type="InterPro" id="IPR006407">
    <property type="entry name" value="GlgB"/>
</dbReference>
<dbReference type="SUPFAM" id="SSF81296">
    <property type="entry name" value="E set domains"/>
    <property type="match status" value="2"/>
</dbReference>
<dbReference type="InterPro" id="IPR006048">
    <property type="entry name" value="A-amylase/branching_C"/>
</dbReference>
<dbReference type="PANTHER" id="PTHR43651">
    <property type="entry name" value="1,4-ALPHA-GLUCAN-BRANCHING ENZYME"/>
    <property type="match status" value="1"/>
</dbReference>
<dbReference type="FunFam" id="2.60.40.10:FF:000169">
    <property type="entry name" value="1,4-alpha-glucan branching enzyme GlgB"/>
    <property type="match status" value="1"/>
</dbReference>
<dbReference type="Pfam" id="PF02806">
    <property type="entry name" value="Alpha-amylase_C"/>
    <property type="match status" value="1"/>
</dbReference>
<comment type="subunit">
    <text evidence="10">Monomer.</text>
</comment>
<dbReference type="GO" id="GO:0003844">
    <property type="term" value="F:1,4-alpha-glucan branching enzyme activity"/>
    <property type="evidence" value="ECO:0007669"/>
    <property type="project" value="UniProtKB-UniRule"/>
</dbReference>
<dbReference type="EC" id="2.4.1.18" evidence="10"/>
<dbReference type="InterPro" id="IPR054169">
    <property type="entry name" value="GlgB_N"/>
</dbReference>
<comment type="function">
    <text evidence="2 10">Catalyzes the formation of the alpha-1,6-glucosidic linkages in glycogen by scission of a 1,4-alpha-linked oligosaccharide from growing alpha-1,4-glucan chains and the subsequent attachment of the oligosaccharide to the alpha-1,6 position.</text>
</comment>
<evidence type="ECO:0000256" key="3">
    <source>
        <dbReference type="ARBA" id="ARBA00004964"/>
    </source>
</evidence>
<feature type="domain" description="Glycosyl hydrolase family 13 catalytic" evidence="12">
    <location>
        <begin position="266"/>
        <end position="604"/>
    </location>
</feature>
<feature type="active site" description="Proton donor" evidence="10 11">
    <location>
        <position position="460"/>
    </location>
</feature>
<evidence type="ECO:0000256" key="5">
    <source>
        <dbReference type="ARBA" id="ARBA00022600"/>
    </source>
</evidence>
<keyword evidence="8 10" id="KW-0320">Glycogen biosynthesis</keyword>
<evidence type="ECO:0000256" key="4">
    <source>
        <dbReference type="ARBA" id="ARBA00009000"/>
    </source>
</evidence>
<gene>
    <name evidence="10" type="primary">glgB</name>
    <name evidence="13" type="ordered locus">Halha_1290</name>
</gene>
<keyword evidence="7 10" id="KW-0808">Transferase</keyword>
<name>L0K885_HALHC</name>
<comment type="catalytic activity">
    <reaction evidence="1 10">
        <text>Transfers a segment of a (1-&gt;4)-alpha-D-glucan chain to a primary hydroxy group in a similar glucan chain.</text>
        <dbReference type="EC" id="2.4.1.18"/>
    </reaction>
</comment>
<keyword evidence="6 10" id="KW-0328">Glycosyltransferase</keyword>
<proteinExistence type="inferred from homology"/>
<dbReference type="Pfam" id="PF00128">
    <property type="entry name" value="Alpha-amylase"/>
    <property type="match status" value="2"/>
</dbReference>
<evidence type="ECO:0000256" key="9">
    <source>
        <dbReference type="ARBA" id="ARBA00023277"/>
    </source>
</evidence>